<name>A0ACB9GD83_CICIN</name>
<organism evidence="1 2">
    <name type="scientific">Cichorium intybus</name>
    <name type="common">Chicory</name>
    <dbReference type="NCBI Taxonomy" id="13427"/>
    <lineage>
        <taxon>Eukaryota</taxon>
        <taxon>Viridiplantae</taxon>
        <taxon>Streptophyta</taxon>
        <taxon>Embryophyta</taxon>
        <taxon>Tracheophyta</taxon>
        <taxon>Spermatophyta</taxon>
        <taxon>Magnoliopsida</taxon>
        <taxon>eudicotyledons</taxon>
        <taxon>Gunneridae</taxon>
        <taxon>Pentapetalae</taxon>
        <taxon>asterids</taxon>
        <taxon>campanulids</taxon>
        <taxon>Asterales</taxon>
        <taxon>Asteraceae</taxon>
        <taxon>Cichorioideae</taxon>
        <taxon>Cichorieae</taxon>
        <taxon>Cichoriinae</taxon>
        <taxon>Cichorium</taxon>
    </lineage>
</organism>
<reference evidence="2" key="1">
    <citation type="journal article" date="2022" name="Mol. Ecol. Resour.">
        <title>The genomes of chicory, endive, great burdock and yacon provide insights into Asteraceae palaeo-polyploidization history and plant inulin production.</title>
        <authorList>
            <person name="Fan W."/>
            <person name="Wang S."/>
            <person name="Wang H."/>
            <person name="Wang A."/>
            <person name="Jiang F."/>
            <person name="Liu H."/>
            <person name="Zhao H."/>
            <person name="Xu D."/>
            <person name="Zhang Y."/>
        </authorList>
    </citation>
    <scope>NUCLEOTIDE SEQUENCE [LARGE SCALE GENOMIC DNA]</scope>
    <source>
        <strain evidence="2">cv. Punajuju</strain>
    </source>
</reference>
<protein>
    <submittedName>
        <fullName evidence="1">Uncharacterized protein</fullName>
    </submittedName>
</protein>
<evidence type="ECO:0000313" key="1">
    <source>
        <dbReference type="EMBL" id="KAI3781023.1"/>
    </source>
</evidence>
<evidence type="ECO:0000313" key="2">
    <source>
        <dbReference type="Proteomes" id="UP001055811"/>
    </source>
</evidence>
<gene>
    <name evidence="1" type="ORF">L2E82_11022</name>
</gene>
<keyword evidence="2" id="KW-1185">Reference proteome</keyword>
<dbReference type="Proteomes" id="UP001055811">
    <property type="component" value="Linkage Group LG02"/>
</dbReference>
<reference evidence="1 2" key="2">
    <citation type="journal article" date="2022" name="Mol. Ecol. Resour.">
        <title>The genomes of chicory, endive, great burdock and yacon provide insights into Asteraceae paleo-polyploidization history and plant inulin production.</title>
        <authorList>
            <person name="Fan W."/>
            <person name="Wang S."/>
            <person name="Wang H."/>
            <person name="Wang A."/>
            <person name="Jiang F."/>
            <person name="Liu H."/>
            <person name="Zhao H."/>
            <person name="Xu D."/>
            <person name="Zhang Y."/>
        </authorList>
    </citation>
    <scope>NUCLEOTIDE SEQUENCE [LARGE SCALE GENOMIC DNA]</scope>
    <source>
        <strain evidence="2">cv. Punajuju</strain>
        <tissue evidence="1">Leaves</tissue>
    </source>
</reference>
<dbReference type="EMBL" id="CM042010">
    <property type="protein sequence ID" value="KAI3781023.1"/>
    <property type="molecule type" value="Genomic_DNA"/>
</dbReference>
<accession>A0ACB9GD83</accession>
<sequence>MNEYITLMDSLNLGTGKKLKIMELLKMEPIKEKTMSHSSGYKELMVKPYRFELCRGEYDDAAAVRC</sequence>
<comment type="caution">
    <text evidence="1">The sequence shown here is derived from an EMBL/GenBank/DDBJ whole genome shotgun (WGS) entry which is preliminary data.</text>
</comment>
<proteinExistence type="predicted"/>